<comment type="caution">
    <text evidence="2">The sequence shown here is derived from an EMBL/GenBank/DDBJ whole genome shotgun (WGS) entry which is preliminary data.</text>
</comment>
<sequence>MAAVAAGTSVGGPGKVWEAMEACRTGSWAHSPIYLFMVENFDRCAEAWADKKVRWARMAAAFAEDGLTNLDGGAAQPETLKKTWYRVRAKVAEGRVRLAEEAERKARERLRRKHERDILDAARHAAAPDLRPDWQSRPAYQVMPGADGFTIPSEPADRIAPTPAQAAPAVAPSYAAPPPATRHQEPVAVEPLAEGDPLLLSPLASQEELDRSDQDWPYQKPRAQWGEIRVLTVETLEAQPESARKWRYGPDLPPERGFERLPLKMTFESEDDWLRCWYYLFKKRQREAPLPQTYAEVIIGIAAGRVALELPMEVCLKRQALGRANRAATRGIFS</sequence>
<feature type="compositionally biased region" description="Low complexity" evidence="1">
    <location>
        <begin position="160"/>
        <end position="174"/>
    </location>
</feature>
<feature type="region of interest" description="Disordered" evidence="1">
    <location>
        <begin position="149"/>
        <end position="184"/>
    </location>
</feature>
<evidence type="ECO:0000313" key="2">
    <source>
        <dbReference type="EMBL" id="GBQ21556.1"/>
    </source>
</evidence>
<dbReference type="EMBL" id="BAQP01000035">
    <property type="protein sequence ID" value="GBQ21556.1"/>
    <property type="molecule type" value="Genomic_DNA"/>
</dbReference>
<name>A0ABQ0P495_9PROT</name>
<evidence type="ECO:0000313" key="3">
    <source>
        <dbReference type="Proteomes" id="UP001060895"/>
    </source>
</evidence>
<organism evidence="2 3">
    <name type="scientific">Gluconacetobacter sacchari DSM 12717</name>
    <dbReference type="NCBI Taxonomy" id="1307940"/>
    <lineage>
        <taxon>Bacteria</taxon>
        <taxon>Pseudomonadati</taxon>
        <taxon>Pseudomonadota</taxon>
        <taxon>Alphaproteobacteria</taxon>
        <taxon>Acetobacterales</taxon>
        <taxon>Acetobacteraceae</taxon>
        <taxon>Gluconacetobacter</taxon>
    </lineage>
</organism>
<proteinExistence type="predicted"/>
<keyword evidence="3" id="KW-1185">Reference proteome</keyword>
<reference evidence="2" key="1">
    <citation type="submission" date="2013-04" db="EMBL/GenBank/DDBJ databases">
        <title>The genome sequencing project of 58 acetic acid bacteria.</title>
        <authorList>
            <person name="Okamoto-Kainuma A."/>
            <person name="Ishikawa M."/>
            <person name="Umino S."/>
            <person name="Koizumi Y."/>
            <person name="Shiwa Y."/>
            <person name="Yoshikawa H."/>
            <person name="Matsutani M."/>
            <person name="Matsushita K."/>
        </authorList>
    </citation>
    <scope>NUCLEOTIDE SEQUENCE</scope>
    <source>
        <strain evidence="2">DSM 12717</strain>
    </source>
</reference>
<accession>A0ABQ0P495</accession>
<evidence type="ECO:0000256" key="1">
    <source>
        <dbReference type="SAM" id="MobiDB-lite"/>
    </source>
</evidence>
<protein>
    <submittedName>
        <fullName evidence="2">Uncharacterized protein</fullName>
    </submittedName>
</protein>
<dbReference type="Proteomes" id="UP001060895">
    <property type="component" value="Unassembled WGS sequence"/>
</dbReference>
<gene>
    <name evidence="2" type="ORF">AA12717_0922</name>
</gene>